<dbReference type="GO" id="GO:0000976">
    <property type="term" value="F:transcription cis-regulatory region binding"/>
    <property type="evidence" value="ECO:0007669"/>
    <property type="project" value="TreeGrafter"/>
</dbReference>
<dbReference type="RefSeq" id="WP_106229813.1">
    <property type="nucleotide sequence ID" value="NZ_PVTM01000003.1"/>
</dbReference>
<dbReference type="CDD" id="cd00383">
    <property type="entry name" value="trans_reg_C"/>
    <property type="match status" value="1"/>
</dbReference>
<keyword evidence="3 8" id="KW-0597">Phosphoprotein</keyword>
<dbReference type="EMBL" id="PVTM01000003">
    <property type="protein sequence ID" value="PRY72671.1"/>
    <property type="molecule type" value="Genomic_DNA"/>
</dbReference>
<dbReference type="Proteomes" id="UP000239896">
    <property type="component" value="Unassembled WGS sequence"/>
</dbReference>
<reference evidence="12 13" key="1">
    <citation type="submission" date="2018-03" db="EMBL/GenBank/DDBJ databases">
        <title>Comparative analysis of microorganisms from saline springs in Andes Mountain Range, Colombia.</title>
        <authorList>
            <person name="Rubin E."/>
        </authorList>
    </citation>
    <scope>NUCLEOTIDE SEQUENCE [LARGE SCALE GENOMIC DNA]</scope>
    <source>
        <strain evidence="12 13">USBA 854</strain>
    </source>
</reference>
<proteinExistence type="predicted"/>
<dbReference type="Gene3D" id="6.10.250.690">
    <property type="match status" value="1"/>
</dbReference>
<dbReference type="Gene3D" id="3.40.50.2300">
    <property type="match status" value="1"/>
</dbReference>
<dbReference type="GO" id="GO:0032993">
    <property type="term" value="C:protein-DNA complex"/>
    <property type="evidence" value="ECO:0007669"/>
    <property type="project" value="TreeGrafter"/>
</dbReference>
<keyword evidence="13" id="KW-1185">Reference proteome</keyword>
<dbReference type="SMART" id="SM00862">
    <property type="entry name" value="Trans_reg_C"/>
    <property type="match status" value="1"/>
</dbReference>
<evidence type="ECO:0000256" key="9">
    <source>
        <dbReference type="PROSITE-ProRule" id="PRU01091"/>
    </source>
</evidence>
<evidence type="ECO:0000259" key="11">
    <source>
        <dbReference type="PROSITE" id="PS51755"/>
    </source>
</evidence>
<dbReference type="GO" id="GO:0000156">
    <property type="term" value="F:phosphorelay response regulator activity"/>
    <property type="evidence" value="ECO:0007669"/>
    <property type="project" value="TreeGrafter"/>
</dbReference>
<keyword evidence="5" id="KW-0805">Transcription regulation</keyword>
<keyword evidence="6 9" id="KW-0238">DNA-binding</keyword>
<dbReference type="PANTHER" id="PTHR48111">
    <property type="entry name" value="REGULATOR OF RPOS"/>
    <property type="match status" value="1"/>
</dbReference>
<evidence type="ECO:0000259" key="10">
    <source>
        <dbReference type="PROSITE" id="PS50110"/>
    </source>
</evidence>
<dbReference type="InterPro" id="IPR011006">
    <property type="entry name" value="CheY-like_superfamily"/>
</dbReference>
<dbReference type="Pfam" id="PF00072">
    <property type="entry name" value="Response_reg"/>
    <property type="match status" value="1"/>
</dbReference>
<comment type="subcellular location">
    <subcellularLocation>
        <location evidence="1">Cytoplasm</location>
    </subcellularLocation>
</comment>
<dbReference type="GO" id="GO:0006355">
    <property type="term" value="P:regulation of DNA-templated transcription"/>
    <property type="evidence" value="ECO:0007669"/>
    <property type="project" value="InterPro"/>
</dbReference>
<evidence type="ECO:0000256" key="1">
    <source>
        <dbReference type="ARBA" id="ARBA00004496"/>
    </source>
</evidence>
<keyword evidence="2" id="KW-0963">Cytoplasm</keyword>
<evidence type="ECO:0000313" key="13">
    <source>
        <dbReference type="Proteomes" id="UP000239896"/>
    </source>
</evidence>
<dbReference type="InterPro" id="IPR001867">
    <property type="entry name" value="OmpR/PhoB-type_DNA-bd"/>
</dbReference>
<comment type="caution">
    <text evidence="12">The sequence shown here is derived from an EMBL/GenBank/DDBJ whole genome shotgun (WGS) entry which is preliminary data.</text>
</comment>
<evidence type="ECO:0000256" key="7">
    <source>
        <dbReference type="ARBA" id="ARBA00023163"/>
    </source>
</evidence>
<accession>A0A2T0VQM6</accession>
<feature type="domain" description="Response regulatory" evidence="10">
    <location>
        <begin position="2"/>
        <end position="116"/>
    </location>
</feature>
<gene>
    <name evidence="12" type="ORF">BCL64_103150</name>
</gene>
<evidence type="ECO:0000256" key="2">
    <source>
        <dbReference type="ARBA" id="ARBA00022490"/>
    </source>
</evidence>
<dbReference type="PANTHER" id="PTHR48111:SF35">
    <property type="entry name" value="TRANSCRIPTIONAL REGULATORY PROTEIN QSEB"/>
    <property type="match status" value="1"/>
</dbReference>
<dbReference type="InterPro" id="IPR039420">
    <property type="entry name" value="WalR-like"/>
</dbReference>
<sequence>MHVLLIEDDALVASGIQAGLAVYDFVVDHVSSMSEARSAMDTVSSDVVILDRGLPDGDGMLLLEEWRRAGVDTPVLILTARDAVSDRIEGLHVGADDYLVKPFDLDELVARLQALLRRAAGRSRALVEHGPLCLDPVSREVSVAGLPVSLSRRELVLLEAFLQAPRSVLTAGQLKDSLYGMSEEVESNALNVHIHHLRRKLGSRVIETVRGLGYRLGKPSAVEVPRRHGAGRA</sequence>
<dbReference type="PROSITE" id="PS51755">
    <property type="entry name" value="OMPR_PHOB"/>
    <property type="match status" value="1"/>
</dbReference>
<evidence type="ECO:0000313" key="12">
    <source>
        <dbReference type="EMBL" id="PRY72671.1"/>
    </source>
</evidence>
<dbReference type="CDD" id="cd17624">
    <property type="entry name" value="REC_OmpR_PmrA-like"/>
    <property type="match status" value="1"/>
</dbReference>
<feature type="modified residue" description="4-aspartylphosphate" evidence="8">
    <location>
        <position position="51"/>
    </location>
</feature>
<dbReference type="AlphaFoldDB" id="A0A2T0VQM6"/>
<evidence type="ECO:0000256" key="8">
    <source>
        <dbReference type="PROSITE-ProRule" id="PRU00169"/>
    </source>
</evidence>
<dbReference type="InterPro" id="IPR036388">
    <property type="entry name" value="WH-like_DNA-bd_sf"/>
</dbReference>
<keyword evidence="4" id="KW-0902">Two-component regulatory system</keyword>
<dbReference type="PROSITE" id="PS50110">
    <property type="entry name" value="RESPONSE_REGULATORY"/>
    <property type="match status" value="1"/>
</dbReference>
<evidence type="ECO:0000256" key="5">
    <source>
        <dbReference type="ARBA" id="ARBA00023015"/>
    </source>
</evidence>
<evidence type="ECO:0000256" key="3">
    <source>
        <dbReference type="ARBA" id="ARBA00022553"/>
    </source>
</evidence>
<feature type="domain" description="OmpR/PhoB-type" evidence="11">
    <location>
        <begin position="124"/>
        <end position="218"/>
    </location>
</feature>
<evidence type="ECO:0000256" key="4">
    <source>
        <dbReference type="ARBA" id="ARBA00023012"/>
    </source>
</evidence>
<dbReference type="Pfam" id="PF00486">
    <property type="entry name" value="Trans_reg_C"/>
    <property type="match status" value="1"/>
</dbReference>
<organism evidence="12 13">
    <name type="scientific">Halomonas ventosae</name>
    <dbReference type="NCBI Taxonomy" id="229007"/>
    <lineage>
        <taxon>Bacteria</taxon>
        <taxon>Pseudomonadati</taxon>
        <taxon>Pseudomonadota</taxon>
        <taxon>Gammaproteobacteria</taxon>
        <taxon>Oceanospirillales</taxon>
        <taxon>Halomonadaceae</taxon>
        <taxon>Halomonas</taxon>
    </lineage>
</organism>
<dbReference type="InterPro" id="IPR001789">
    <property type="entry name" value="Sig_transdc_resp-reg_receiver"/>
</dbReference>
<dbReference type="Gene3D" id="1.10.10.10">
    <property type="entry name" value="Winged helix-like DNA-binding domain superfamily/Winged helix DNA-binding domain"/>
    <property type="match status" value="1"/>
</dbReference>
<feature type="DNA-binding region" description="OmpR/PhoB-type" evidence="9">
    <location>
        <begin position="124"/>
        <end position="218"/>
    </location>
</feature>
<keyword evidence="7" id="KW-0804">Transcription</keyword>
<protein>
    <submittedName>
        <fullName evidence="12">Winged helix family two component transcriptional regulator</fullName>
    </submittedName>
</protein>
<name>A0A2T0VQM6_9GAMM</name>
<dbReference type="GO" id="GO:0005829">
    <property type="term" value="C:cytosol"/>
    <property type="evidence" value="ECO:0007669"/>
    <property type="project" value="TreeGrafter"/>
</dbReference>
<dbReference type="SMART" id="SM00448">
    <property type="entry name" value="REC"/>
    <property type="match status" value="1"/>
</dbReference>
<evidence type="ECO:0000256" key="6">
    <source>
        <dbReference type="ARBA" id="ARBA00023125"/>
    </source>
</evidence>
<dbReference type="SUPFAM" id="SSF52172">
    <property type="entry name" value="CheY-like"/>
    <property type="match status" value="1"/>
</dbReference>